<dbReference type="EMBL" id="VNIA01000001">
    <property type="protein sequence ID" value="TYQ00381.1"/>
    <property type="molecule type" value="Genomic_DNA"/>
</dbReference>
<gene>
    <name evidence="1" type="ORF">C7447_101993</name>
</gene>
<protein>
    <submittedName>
        <fullName evidence="1">Uncharacterized protein</fullName>
    </submittedName>
</protein>
<dbReference type="Proteomes" id="UP000323136">
    <property type="component" value="Unassembled WGS sequence"/>
</dbReference>
<sequence length="117" mass="13919">MSSELKSIQDIVSTSEKHQLYHNLIIQLKKDFTYANIEIDLDDNTQPIQLKEILHEALYKLIQERFSDYLNLLYIIDISEEKIKQLDGSDIALLSEQVAFLVLKREWKKVWFKKNYS</sequence>
<dbReference type="OrthoDB" id="1120195at2"/>
<keyword evidence="2" id="KW-1185">Reference proteome</keyword>
<proteinExistence type="predicted"/>
<comment type="caution">
    <text evidence="1">The sequence shown here is derived from an EMBL/GenBank/DDBJ whole genome shotgun (WGS) entry which is preliminary data.</text>
</comment>
<accession>A0A5S5DWM4</accession>
<organism evidence="1 2">
    <name type="scientific">Tenacibaculum adriaticum</name>
    <dbReference type="NCBI Taxonomy" id="413713"/>
    <lineage>
        <taxon>Bacteria</taxon>
        <taxon>Pseudomonadati</taxon>
        <taxon>Bacteroidota</taxon>
        <taxon>Flavobacteriia</taxon>
        <taxon>Flavobacteriales</taxon>
        <taxon>Flavobacteriaceae</taxon>
        <taxon>Tenacibaculum</taxon>
    </lineage>
</organism>
<evidence type="ECO:0000313" key="1">
    <source>
        <dbReference type="EMBL" id="TYQ00381.1"/>
    </source>
</evidence>
<name>A0A5S5DWM4_9FLAO</name>
<reference evidence="1 2" key="1">
    <citation type="submission" date="2019-07" db="EMBL/GenBank/DDBJ databases">
        <title>Genomic Encyclopedia of Type Strains, Phase IV (KMG-IV): sequencing the most valuable type-strain genomes for metagenomic binning, comparative biology and taxonomic classification.</title>
        <authorList>
            <person name="Goeker M."/>
        </authorList>
    </citation>
    <scope>NUCLEOTIDE SEQUENCE [LARGE SCALE GENOMIC DNA]</scope>
    <source>
        <strain evidence="1 2">DSM 18961</strain>
    </source>
</reference>
<dbReference type="RefSeq" id="WP_148869292.1">
    <property type="nucleotide sequence ID" value="NZ_VNIA01000001.1"/>
</dbReference>
<dbReference type="AlphaFoldDB" id="A0A5S5DWM4"/>
<evidence type="ECO:0000313" key="2">
    <source>
        <dbReference type="Proteomes" id="UP000323136"/>
    </source>
</evidence>